<dbReference type="Gene3D" id="1.25.40.10">
    <property type="entry name" value="Tetratricopeptide repeat domain"/>
    <property type="match status" value="1"/>
</dbReference>
<dbReference type="SUPFAM" id="SSF48452">
    <property type="entry name" value="TPR-like"/>
    <property type="match status" value="1"/>
</dbReference>
<feature type="repeat" description="TPR" evidence="13">
    <location>
        <begin position="682"/>
        <end position="715"/>
    </location>
</feature>
<dbReference type="GO" id="GO:0004169">
    <property type="term" value="F:dolichyl-phosphate-mannose-protein mannosyltransferase activity"/>
    <property type="evidence" value="ECO:0007669"/>
    <property type="project" value="UniProtKB-EC"/>
</dbReference>
<evidence type="ECO:0000313" key="17">
    <source>
        <dbReference type="Proteomes" id="UP000007879"/>
    </source>
</evidence>
<evidence type="ECO:0000256" key="4">
    <source>
        <dbReference type="ARBA" id="ARBA00007882"/>
    </source>
</evidence>
<dbReference type="EnsemblMetazoa" id="XM_011406710.2">
    <property type="protein sequence ID" value="XP_011405012.1"/>
    <property type="gene ID" value="LOC100639787"/>
</dbReference>
<dbReference type="Proteomes" id="UP000007879">
    <property type="component" value="Unassembled WGS sequence"/>
</dbReference>
<evidence type="ECO:0000256" key="8">
    <source>
        <dbReference type="ARBA" id="ARBA00022737"/>
    </source>
</evidence>
<gene>
    <name evidence="16" type="primary">100639787</name>
</gene>
<evidence type="ECO:0000259" key="15">
    <source>
        <dbReference type="Pfam" id="PF08409"/>
    </source>
</evidence>
<feature type="repeat" description="TPR" evidence="13">
    <location>
        <begin position="533"/>
        <end position="566"/>
    </location>
</feature>
<comment type="pathway">
    <text evidence="3">Protein modification; protein glycosylation.</text>
</comment>
<dbReference type="PROSITE" id="PS50293">
    <property type="entry name" value="TPR_REGION"/>
    <property type="match status" value="1"/>
</dbReference>
<evidence type="ECO:0000313" key="16">
    <source>
        <dbReference type="EnsemblMetazoa" id="Aqu2.1.27352_001"/>
    </source>
</evidence>
<dbReference type="PANTHER" id="PTHR44227:SF3">
    <property type="entry name" value="PROTEIN O-MANNOSYL-TRANSFERASE TMTC4"/>
    <property type="match status" value="1"/>
</dbReference>
<dbReference type="InterPro" id="IPR019734">
    <property type="entry name" value="TPR_rpt"/>
</dbReference>
<evidence type="ECO:0000256" key="2">
    <source>
        <dbReference type="ARBA" id="ARBA00004240"/>
    </source>
</evidence>
<evidence type="ECO:0000256" key="12">
    <source>
        <dbReference type="ARBA" id="ARBA00023136"/>
    </source>
</evidence>
<dbReference type="InterPro" id="IPR013618">
    <property type="entry name" value="TMTC_DUF1736"/>
</dbReference>
<name>A0A1X7UHV2_AMPQE</name>
<dbReference type="SMART" id="SM00028">
    <property type="entry name" value="TPR"/>
    <property type="match status" value="5"/>
</dbReference>
<keyword evidence="9 13" id="KW-0802">TPR repeat</keyword>
<dbReference type="AlphaFoldDB" id="A0A1X7UHV2"/>
<feature type="transmembrane region" description="Helical" evidence="14">
    <location>
        <begin position="459"/>
        <end position="477"/>
    </location>
</feature>
<dbReference type="UniPathway" id="UPA00378"/>
<feature type="transmembrane region" description="Helical" evidence="14">
    <location>
        <begin position="156"/>
        <end position="181"/>
    </location>
</feature>
<evidence type="ECO:0000256" key="1">
    <source>
        <dbReference type="ARBA" id="ARBA00004141"/>
    </source>
</evidence>
<dbReference type="InParanoid" id="A0A1X7UHV2"/>
<keyword evidence="10" id="KW-0256">Endoplasmic reticulum</keyword>
<feature type="transmembrane region" description="Helical" evidence="14">
    <location>
        <begin position="116"/>
        <end position="135"/>
    </location>
</feature>
<evidence type="ECO:0000256" key="13">
    <source>
        <dbReference type="PROSITE-ProRule" id="PRU00339"/>
    </source>
</evidence>
<dbReference type="KEGG" id="aqu:100639787"/>
<feature type="transmembrane region" description="Helical" evidence="14">
    <location>
        <begin position="244"/>
        <end position="267"/>
    </location>
</feature>
<protein>
    <recommendedName>
        <fullName evidence="5">dolichyl-phosphate-mannose--protein mannosyltransferase</fullName>
        <ecNumber evidence="5">2.4.1.109</ecNumber>
    </recommendedName>
</protein>
<evidence type="ECO:0000256" key="6">
    <source>
        <dbReference type="ARBA" id="ARBA00022679"/>
    </source>
</evidence>
<sequence length="738" mass="83219">MAPAVRNRRVGSPPPINSEHWYGLLARSSFLFTLSLLLNSHTILGGFVFDDNEAIVSNPDVRSHVTFTSVFANDFWGYPISDPESHKSYRPLTTLSFRLNYWMHGLSPGGYHGVNVLVHSIVCVLVHYVLMVAGVRRNVSWLTALLFTVHPIHTEAVANVVGRAELLSALFFFLSFLSYLISIKTDGGTYTWRITAVSLAGVSMLCKEQGITVLAVCIFYELLLKSRRIWLHLRGALKLTGGIYYLYNNIILFTLSLGLALLARLLISQGRPAFVYSDNPTSFSDSILIRTLTYSHLTSLNVWLLMCPSLLCFDWSMGSIVLVKTLNDYRNIGSVTLFAFLIIIIIKNVVEFFRPPKVSQTTTRVSSHNRSSLSTLISTLWPGEKNNSFACLLGLSLLIIPYIPASNLFFPVGFVLAERVLYLPSVGYCLLVSHGFYAINERLRRGAKRPTPEAILSKPLMTLFILILLMFSAKTLIRNWEWGDTERLAVSGLKVNPLNAKVHFAMGNVLAQQGNRSCEKYYRQALELKPDYILALTNLGLVLLNTGRAKEAEECYKRALSIKPDHITANINMGHLCRLQERWGEALEHYNRAKERRPHSSVMHYYAGWMLSETGKEEEAKRELTAAIEMHKRVGKGEYGDAHLLLGRLLASEGSKPTSVRRLKAITHYRTGFSFSPNSATKEDYFSMGRLLAREGEIDEAKLYLNLALQLAPNFLEAQEELIRLKKKAPFLNRLDHY</sequence>
<comment type="subcellular location">
    <subcellularLocation>
        <location evidence="2">Endoplasmic reticulum</location>
    </subcellularLocation>
    <subcellularLocation>
        <location evidence="1">Membrane</location>
        <topology evidence="1">Multi-pass membrane protein</topology>
    </subcellularLocation>
</comment>
<dbReference type="Pfam" id="PF13424">
    <property type="entry name" value="TPR_12"/>
    <property type="match status" value="1"/>
</dbReference>
<keyword evidence="11 14" id="KW-1133">Transmembrane helix</keyword>
<dbReference type="GO" id="GO:0016020">
    <property type="term" value="C:membrane"/>
    <property type="evidence" value="ECO:0007669"/>
    <property type="project" value="UniProtKB-SubCell"/>
</dbReference>
<reference evidence="17" key="1">
    <citation type="journal article" date="2010" name="Nature">
        <title>The Amphimedon queenslandica genome and the evolution of animal complexity.</title>
        <authorList>
            <person name="Srivastava M."/>
            <person name="Simakov O."/>
            <person name="Chapman J."/>
            <person name="Fahey B."/>
            <person name="Gauthier M.E."/>
            <person name="Mitros T."/>
            <person name="Richards G.S."/>
            <person name="Conaco C."/>
            <person name="Dacre M."/>
            <person name="Hellsten U."/>
            <person name="Larroux C."/>
            <person name="Putnam N.H."/>
            <person name="Stanke M."/>
            <person name="Adamska M."/>
            <person name="Darling A."/>
            <person name="Degnan S.M."/>
            <person name="Oakley T.H."/>
            <person name="Plachetzki D.C."/>
            <person name="Zhai Y."/>
            <person name="Adamski M."/>
            <person name="Calcino A."/>
            <person name="Cummins S.F."/>
            <person name="Goodstein D.M."/>
            <person name="Harris C."/>
            <person name="Jackson D.J."/>
            <person name="Leys S.P."/>
            <person name="Shu S."/>
            <person name="Woodcroft B.J."/>
            <person name="Vervoort M."/>
            <person name="Kosik K.S."/>
            <person name="Manning G."/>
            <person name="Degnan B.M."/>
            <person name="Rokhsar D.S."/>
        </authorList>
    </citation>
    <scope>NUCLEOTIDE SEQUENCE [LARGE SCALE GENOMIC DNA]</scope>
</reference>
<dbReference type="EnsemblMetazoa" id="Aqu2.1.27352_001">
    <property type="protein sequence ID" value="Aqu2.1.27352_001"/>
    <property type="gene ID" value="Aqu2.1.27352"/>
</dbReference>
<dbReference type="GO" id="GO:0005783">
    <property type="term" value="C:endoplasmic reticulum"/>
    <property type="evidence" value="ECO:0007669"/>
    <property type="project" value="UniProtKB-SubCell"/>
</dbReference>
<dbReference type="PANTHER" id="PTHR44227">
    <property type="match status" value="1"/>
</dbReference>
<evidence type="ECO:0000256" key="5">
    <source>
        <dbReference type="ARBA" id="ARBA00012839"/>
    </source>
</evidence>
<evidence type="ECO:0000256" key="9">
    <source>
        <dbReference type="ARBA" id="ARBA00022803"/>
    </source>
</evidence>
<evidence type="ECO:0000256" key="14">
    <source>
        <dbReference type="SAM" id="Phobius"/>
    </source>
</evidence>
<dbReference type="Pfam" id="PF13181">
    <property type="entry name" value="TPR_8"/>
    <property type="match status" value="1"/>
</dbReference>
<dbReference type="Pfam" id="PF08409">
    <property type="entry name" value="TMTC_DUF1736"/>
    <property type="match status" value="1"/>
</dbReference>
<keyword evidence="8" id="KW-0677">Repeat</keyword>
<feature type="transmembrane region" description="Helical" evidence="14">
    <location>
        <begin position="302"/>
        <end position="323"/>
    </location>
</feature>
<evidence type="ECO:0000256" key="3">
    <source>
        <dbReference type="ARBA" id="ARBA00004922"/>
    </source>
</evidence>
<organism evidence="16">
    <name type="scientific">Amphimedon queenslandica</name>
    <name type="common">Sponge</name>
    <dbReference type="NCBI Taxonomy" id="400682"/>
    <lineage>
        <taxon>Eukaryota</taxon>
        <taxon>Metazoa</taxon>
        <taxon>Porifera</taxon>
        <taxon>Demospongiae</taxon>
        <taxon>Heteroscleromorpha</taxon>
        <taxon>Haplosclerida</taxon>
        <taxon>Niphatidae</taxon>
        <taxon>Amphimedon</taxon>
    </lineage>
</organism>
<dbReference type="STRING" id="400682.A0A1X7UHV2"/>
<evidence type="ECO:0000256" key="11">
    <source>
        <dbReference type="ARBA" id="ARBA00022989"/>
    </source>
</evidence>
<dbReference type="GO" id="GO:0030968">
    <property type="term" value="P:endoplasmic reticulum unfolded protein response"/>
    <property type="evidence" value="ECO:0007669"/>
    <property type="project" value="TreeGrafter"/>
</dbReference>
<feature type="transmembrane region" description="Helical" evidence="14">
    <location>
        <begin position="421"/>
        <end position="439"/>
    </location>
</feature>
<proteinExistence type="inferred from homology"/>
<dbReference type="InterPro" id="IPR052346">
    <property type="entry name" value="O-mannosyl-transferase_TMTC"/>
</dbReference>
<feature type="transmembrane region" description="Helical" evidence="14">
    <location>
        <begin position="335"/>
        <end position="353"/>
    </location>
</feature>
<evidence type="ECO:0000256" key="10">
    <source>
        <dbReference type="ARBA" id="ARBA00022824"/>
    </source>
</evidence>
<dbReference type="PROSITE" id="PS50005">
    <property type="entry name" value="TPR"/>
    <property type="match status" value="2"/>
</dbReference>
<feature type="domain" description="DUF1736" evidence="15">
    <location>
        <begin position="270"/>
        <end position="341"/>
    </location>
</feature>
<keyword evidence="12 14" id="KW-0472">Membrane</keyword>
<evidence type="ECO:0000256" key="7">
    <source>
        <dbReference type="ARBA" id="ARBA00022692"/>
    </source>
</evidence>
<comment type="similarity">
    <text evidence="4">Belongs to the TMTC family.</text>
</comment>
<dbReference type="OrthoDB" id="19588at2759"/>
<reference evidence="16" key="2">
    <citation type="submission" date="2017-05" db="UniProtKB">
        <authorList>
            <consortium name="EnsemblMetazoa"/>
        </authorList>
    </citation>
    <scope>IDENTIFICATION</scope>
</reference>
<keyword evidence="17" id="KW-1185">Reference proteome</keyword>
<keyword evidence="6" id="KW-0808">Transferase</keyword>
<dbReference type="EC" id="2.4.1.109" evidence="5"/>
<keyword evidence="7 14" id="KW-0812">Transmembrane</keyword>
<accession>A0A1X7UHV2</accession>
<feature type="transmembrane region" description="Helical" evidence="14">
    <location>
        <begin position="387"/>
        <end position="409"/>
    </location>
</feature>
<dbReference type="InterPro" id="IPR011990">
    <property type="entry name" value="TPR-like_helical_dom_sf"/>
</dbReference>